<reference evidence="1" key="2">
    <citation type="submission" date="2025-08" db="UniProtKB">
        <authorList>
            <consortium name="Ensembl"/>
        </authorList>
    </citation>
    <scope>IDENTIFICATION</scope>
</reference>
<organism evidence="1">
    <name type="scientific">Ovis aries</name>
    <name type="common">Sheep</name>
    <dbReference type="NCBI Taxonomy" id="9940"/>
    <lineage>
        <taxon>Eukaryota</taxon>
        <taxon>Metazoa</taxon>
        <taxon>Chordata</taxon>
        <taxon>Craniata</taxon>
        <taxon>Vertebrata</taxon>
        <taxon>Euteleostomi</taxon>
        <taxon>Mammalia</taxon>
        <taxon>Eutheria</taxon>
        <taxon>Laurasiatheria</taxon>
        <taxon>Artiodactyla</taxon>
        <taxon>Ruminantia</taxon>
        <taxon>Pecora</taxon>
        <taxon>Bovidae</taxon>
        <taxon>Caprinae</taxon>
        <taxon>Ovis</taxon>
    </lineage>
</organism>
<reference evidence="1" key="3">
    <citation type="submission" date="2025-09" db="UniProtKB">
        <authorList>
            <consortium name="Ensembl"/>
        </authorList>
    </citation>
    <scope>IDENTIFICATION</scope>
</reference>
<protein>
    <submittedName>
        <fullName evidence="1">Uncharacterized protein</fullName>
    </submittedName>
</protein>
<accession>A0AC11EDB8</accession>
<sequence>MQQMRQNLVAQFVQLLKRWLYDLLLGVVEKNWAFSVDQYWLQALQFLVHLIDLLIILLECNSFARIQKAVVDQTSIRPPNSDHGPLFGASLALVSALELLLGPPTALVIAGCCVKSTFCSMSQSGQRMVHCCIE</sequence>
<evidence type="ECO:0000313" key="1">
    <source>
        <dbReference type="Ensembl" id="ENSOARP00020055058.1"/>
    </source>
</evidence>
<reference evidence="1" key="1">
    <citation type="submission" date="2020-11" db="EMBL/GenBank/DDBJ databases">
        <authorList>
            <person name="Davenport K.M."/>
            <person name="Bickhart D.M."/>
            <person name="Smith T.P.L."/>
            <person name="Murdoch B.M."/>
            <person name="Rosen B.D."/>
        </authorList>
    </citation>
    <scope>NUCLEOTIDE SEQUENCE [LARGE SCALE GENOMIC DNA]</scope>
    <source>
        <strain evidence="1">OAR_USU_Benz2616</strain>
    </source>
</reference>
<name>A0AC11EDB8_SHEEP</name>
<dbReference type="Ensembl" id="ENSOART00020066975.1">
    <property type="protein sequence ID" value="ENSOARP00020055058.1"/>
    <property type="gene ID" value="ENSOARG00020039656.1"/>
</dbReference>
<proteinExistence type="predicted"/>